<dbReference type="Pfam" id="PF00497">
    <property type="entry name" value="SBP_bac_3"/>
    <property type="match status" value="1"/>
</dbReference>
<sequence length="247" mass="28423">MRFLLLSLFFLSPVWACEMTVRFENYAAQSRLDEEKGWHGMDVDFAKALLDEAGCSYKFVSIPWGRSLKMLEAGNIDLVLSVTQTEERTKFAHFVGPQRMETIVFAMNAERLFDVETMEDLFSLPVPVAIQQGAFYGPRFTQRYEKQLNKGTQFIFVPDNQTKLSLLKHGRIAGFLEEKFNIIFQSTNHPDFMTIKIAPLIINQSPVYYAFSKKSVSEKQLKQLTEAFSSLNKSGRLSEILKKYQLD</sequence>
<dbReference type="InterPro" id="IPR001638">
    <property type="entry name" value="Solute-binding_3/MltF_N"/>
</dbReference>
<organism evidence="5 6">
    <name type="scientific">Pseudoalteromonas luteoviolacea (strain 2ta16)</name>
    <dbReference type="NCBI Taxonomy" id="1353533"/>
    <lineage>
        <taxon>Bacteria</taxon>
        <taxon>Pseudomonadati</taxon>
        <taxon>Pseudomonadota</taxon>
        <taxon>Gammaproteobacteria</taxon>
        <taxon>Alteromonadales</taxon>
        <taxon>Pseudoalteromonadaceae</taxon>
        <taxon>Pseudoalteromonas</taxon>
    </lineage>
</organism>
<dbReference type="PATRIC" id="fig|1353533.3.peg.293"/>
<feature type="chain" id="PRO_5004721585" evidence="3">
    <location>
        <begin position="17"/>
        <end position="247"/>
    </location>
</feature>
<evidence type="ECO:0000256" key="1">
    <source>
        <dbReference type="ARBA" id="ARBA00010333"/>
    </source>
</evidence>
<evidence type="ECO:0000256" key="3">
    <source>
        <dbReference type="SAM" id="SignalP"/>
    </source>
</evidence>
<feature type="signal peptide" evidence="3">
    <location>
        <begin position="1"/>
        <end position="16"/>
    </location>
</feature>
<gene>
    <name evidence="5" type="ORF">PL2TA16_02679</name>
</gene>
<name>V4JKH3_PSEL2</name>
<dbReference type="PANTHER" id="PTHR35936">
    <property type="entry name" value="MEMBRANE-BOUND LYTIC MUREIN TRANSGLYCOSYLASE F"/>
    <property type="match status" value="1"/>
</dbReference>
<evidence type="ECO:0000313" key="6">
    <source>
        <dbReference type="Proteomes" id="UP000017820"/>
    </source>
</evidence>
<dbReference type="SUPFAM" id="SSF53850">
    <property type="entry name" value="Periplasmic binding protein-like II"/>
    <property type="match status" value="1"/>
</dbReference>
<accession>V4JKH3</accession>
<evidence type="ECO:0000259" key="4">
    <source>
        <dbReference type="SMART" id="SM00062"/>
    </source>
</evidence>
<dbReference type="Gene3D" id="3.40.190.10">
    <property type="entry name" value="Periplasmic binding protein-like II"/>
    <property type="match status" value="2"/>
</dbReference>
<dbReference type="EMBL" id="AUSV01000003">
    <property type="protein sequence ID" value="ESP95342.1"/>
    <property type="molecule type" value="Genomic_DNA"/>
</dbReference>
<evidence type="ECO:0000256" key="2">
    <source>
        <dbReference type="ARBA" id="ARBA00022729"/>
    </source>
</evidence>
<evidence type="ECO:0000313" key="5">
    <source>
        <dbReference type="EMBL" id="ESP95342.1"/>
    </source>
</evidence>
<dbReference type="PANTHER" id="PTHR35936:SF25">
    <property type="entry name" value="ABC TRANSPORTER SUBSTRATE-BINDING PROTEIN"/>
    <property type="match status" value="1"/>
</dbReference>
<protein>
    <submittedName>
        <fullName evidence="5">ABC-type amino acid transport/signal transduction system, periplasmic component/domain protein</fullName>
    </submittedName>
</protein>
<dbReference type="Proteomes" id="UP000017820">
    <property type="component" value="Unassembled WGS sequence"/>
</dbReference>
<dbReference type="SMART" id="SM00062">
    <property type="entry name" value="PBPb"/>
    <property type="match status" value="1"/>
</dbReference>
<proteinExistence type="inferred from homology"/>
<keyword evidence="2 3" id="KW-0732">Signal</keyword>
<feature type="domain" description="Solute-binding protein family 3/N-terminal" evidence="4">
    <location>
        <begin position="18"/>
        <end position="247"/>
    </location>
</feature>
<dbReference type="AlphaFoldDB" id="V4JKH3"/>
<comment type="similarity">
    <text evidence="1">Belongs to the bacterial solute-binding protein 3 family.</text>
</comment>
<comment type="caution">
    <text evidence="5">The sequence shown here is derived from an EMBL/GenBank/DDBJ whole genome shotgun (WGS) entry which is preliminary data.</text>
</comment>
<reference evidence="5 6" key="1">
    <citation type="submission" date="2013-07" db="EMBL/GenBank/DDBJ databases">
        <title>Draft genome sequence of Pseudoalteromonas luteoviolacea 2ta16.</title>
        <authorList>
            <person name="Allen E.E."/>
            <person name="Azam F."/>
            <person name="Podell S."/>
        </authorList>
    </citation>
    <scope>NUCLEOTIDE SEQUENCE [LARGE SCALE GENOMIC DNA]</scope>
    <source>
        <strain evidence="5 6">2ta16</strain>
    </source>
</reference>